<dbReference type="Proteomes" id="UP000824151">
    <property type="component" value="Unassembled WGS sequence"/>
</dbReference>
<proteinExistence type="predicted"/>
<gene>
    <name evidence="3" type="ORF">H9871_11300</name>
</gene>
<sequence>KLFTTCAIRLSPTRDIKDSTDYELAWSHWSQRDPDGGYVLHSHAITGGLRTIFGMVMANDPFRTAPKLSSALAAASATGAFGIFYNSIWEMANYLPTPRLLIIGFLATAAMVTWLILSNKLWDKPKVERLSTVVTLYNLSTVITLFMCVLALYGVLVLLILTGGLIVIAPDFMSEILGTQAQFSNYLDIAWLSAAMGVVAGALGSSFDDSMDLRQITHGQRERQRQYTEEREQDRQVEEGVDESDGMESQDVGRVEAH</sequence>
<dbReference type="AlphaFoldDB" id="A0A9D2A8H0"/>
<feature type="transmembrane region" description="Helical" evidence="2">
    <location>
        <begin position="100"/>
        <end position="117"/>
    </location>
</feature>
<feature type="non-terminal residue" evidence="3">
    <location>
        <position position="1"/>
    </location>
</feature>
<evidence type="ECO:0000256" key="2">
    <source>
        <dbReference type="SAM" id="Phobius"/>
    </source>
</evidence>
<feature type="transmembrane region" description="Helical" evidence="2">
    <location>
        <begin position="70"/>
        <end position="88"/>
    </location>
</feature>
<reference evidence="3" key="1">
    <citation type="journal article" date="2021" name="PeerJ">
        <title>Extensive microbial diversity within the chicken gut microbiome revealed by metagenomics and culture.</title>
        <authorList>
            <person name="Gilroy R."/>
            <person name="Ravi A."/>
            <person name="Getino M."/>
            <person name="Pursley I."/>
            <person name="Horton D.L."/>
            <person name="Alikhan N.F."/>
            <person name="Baker D."/>
            <person name="Gharbi K."/>
            <person name="Hall N."/>
            <person name="Watson M."/>
            <person name="Adriaenssens E.M."/>
            <person name="Foster-Nyarko E."/>
            <person name="Jarju S."/>
            <person name="Secka A."/>
            <person name="Antonio M."/>
            <person name="Oren A."/>
            <person name="Chaudhuri R.R."/>
            <person name="La Ragione R."/>
            <person name="Hildebrand F."/>
            <person name="Pallen M.J."/>
        </authorList>
    </citation>
    <scope>NUCLEOTIDE SEQUENCE</scope>
    <source>
        <strain evidence="3">ChiHejej3B27-3195</strain>
    </source>
</reference>
<reference evidence="3" key="2">
    <citation type="submission" date="2021-04" db="EMBL/GenBank/DDBJ databases">
        <authorList>
            <person name="Gilroy R."/>
        </authorList>
    </citation>
    <scope>NUCLEOTIDE SEQUENCE</scope>
    <source>
        <strain evidence="3">ChiHejej3B27-3195</strain>
    </source>
</reference>
<evidence type="ECO:0000313" key="4">
    <source>
        <dbReference type="Proteomes" id="UP000824151"/>
    </source>
</evidence>
<evidence type="ECO:0000256" key="1">
    <source>
        <dbReference type="SAM" id="MobiDB-lite"/>
    </source>
</evidence>
<dbReference type="EMBL" id="DXGD01000420">
    <property type="protein sequence ID" value="HIX00714.1"/>
    <property type="molecule type" value="Genomic_DNA"/>
</dbReference>
<protein>
    <submittedName>
        <fullName evidence="3">Uncharacterized protein</fullName>
    </submittedName>
</protein>
<feature type="transmembrane region" description="Helical" evidence="2">
    <location>
        <begin position="189"/>
        <end position="207"/>
    </location>
</feature>
<feature type="compositionally biased region" description="Basic and acidic residues" evidence="1">
    <location>
        <begin position="219"/>
        <end position="238"/>
    </location>
</feature>
<organism evidence="3 4">
    <name type="scientific">Candidatus Nesterenkonia stercoripullorum</name>
    <dbReference type="NCBI Taxonomy" id="2838701"/>
    <lineage>
        <taxon>Bacteria</taxon>
        <taxon>Bacillati</taxon>
        <taxon>Actinomycetota</taxon>
        <taxon>Actinomycetes</taxon>
        <taxon>Micrococcales</taxon>
        <taxon>Micrococcaceae</taxon>
        <taxon>Nesterenkonia</taxon>
    </lineage>
</organism>
<accession>A0A9D2A8H0</accession>
<feature type="region of interest" description="Disordered" evidence="1">
    <location>
        <begin position="218"/>
        <end position="258"/>
    </location>
</feature>
<feature type="compositionally biased region" description="Acidic residues" evidence="1">
    <location>
        <begin position="239"/>
        <end position="248"/>
    </location>
</feature>
<keyword evidence="2" id="KW-0812">Transmembrane</keyword>
<keyword evidence="2" id="KW-0472">Membrane</keyword>
<feature type="transmembrane region" description="Helical" evidence="2">
    <location>
        <begin position="137"/>
        <end position="169"/>
    </location>
</feature>
<name>A0A9D2A8H0_9MICC</name>
<comment type="caution">
    <text evidence="3">The sequence shown here is derived from an EMBL/GenBank/DDBJ whole genome shotgun (WGS) entry which is preliminary data.</text>
</comment>
<evidence type="ECO:0000313" key="3">
    <source>
        <dbReference type="EMBL" id="HIX00714.1"/>
    </source>
</evidence>
<keyword evidence="2" id="KW-1133">Transmembrane helix</keyword>